<comment type="caution">
    <text evidence="2">The sequence shown here is derived from an EMBL/GenBank/DDBJ whole genome shotgun (WGS) entry which is preliminary data.</text>
</comment>
<name>A0A9P5NYN6_GYMJU</name>
<dbReference type="Gene3D" id="3.30.160.60">
    <property type="entry name" value="Classic Zinc Finger"/>
    <property type="match status" value="1"/>
</dbReference>
<dbReference type="Proteomes" id="UP000724874">
    <property type="component" value="Unassembled WGS sequence"/>
</dbReference>
<protein>
    <submittedName>
        <fullName evidence="2">Uncharacterized protein</fullName>
    </submittedName>
</protein>
<dbReference type="OrthoDB" id="3173036at2759"/>
<evidence type="ECO:0000313" key="2">
    <source>
        <dbReference type="EMBL" id="KAF8908219.1"/>
    </source>
</evidence>
<sequence length="1015" mass="112482">MKVVKGKSNHKSSQGIQSHPPLEDGPRGMQWQLPRHSDHREGGMLRRKKAAPESDKTSTHFCNICKINVKLGFGGEKNWQQHIQSNAHRKGEAGTSQTKPITAFFATKASDLPRASSYTCQNVLSPPRLFNKLSATPTDIPSPSISTLSSILFMRLRNSIDSLPEAIPIGTATNILAGFSGNPAAGIEDGDEVWEKIDTALNRVIGFGVTGDETTALIQRGEFGMDGLYHWLEGCVSELRVDKVLLEGKINCLVDAMVKLGADPDVRQDFTPKHLSVMLILAANREIAIGTENIPRIKTLIHTAQHASASIFTILDCVKKAAACAYSPKGYEYLDYQLGYLIYKIGGWMKSRFRKDYVGTTLPTKSLGLKEKKVHLATEATVIGVSILSENLNDYTTKAFAISGSCKMETFHEQEKLLRLAADSVQTPDFDGFEIDEETCTTSMTKSQLIKDGMDLFTSDILLAPNDRQDVVLMVKLLLAYCTKTFNLTPPPTCDRPNHFFISSDYQIWTFLMDFILIILGHIYGNLLRAYLDVTLTLHEQLVALSTAAHLILAIYHINKGGFIPVQTYFDVMSMIKTMYFSVAKMQIDDLMGLFHVILLGTDGLEKVFVQCVKILEEHPKWGGQSRCLKLKPLPSKSGDVLSKYDHINPKSWTGAWISGRRAAEKHLQDASMSAPFSSMELVGGYDILCPFGKSKVVLLDGTLAEGEHQETEEEMDHYILLSAESSTSEALPVASAAAITSNSNSLPCVVTGVNLGLESNNEEVEDLEPNLDNTAGLTESNSGLLDHGETQNLRPQYDPWILIDGKKVQKATILRYYSNPFAVTDSKDRLKRVCGFSQYDESAREVSFNDVVFSPEEFESDVHVLIQDPALILPDEDNWEWSSAFEAGTVFLNAEGRWIDLVNPSVKRASRGCNSGKDTYTFWSSELHALAASLQNCLGNDIHHLPQVRQTALFPYRSLEAAKTTLFSKVMHAFYVTKILEWGLVTSLTLIAVEHVIKQKSFSQSFPALHSLLT</sequence>
<dbReference type="AlphaFoldDB" id="A0A9P5NYN6"/>
<organism evidence="2 3">
    <name type="scientific">Gymnopilus junonius</name>
    <name type="common">Spectacular rustgill mushroom</name>
    <name type="synonym">Gymnopilus spectabilis subsp. junonius</name>
    <dbReference type="NCBI Taxonomy" id="109634"/>
    <lineage>
        <taxon>Eukaryota</taxon>
        <taxon>Fungi</taxon>
        <taxon>Dikarya</taxon>
        <taxon>Basidiomycota</taxon>
        <taxon>Agaricomycotina</taxon>
        <taxon>Agaricomycetes</taxon>
        <taxon>Agaricomycetidae</taxon>
        <taxon>Agaricales</taxon>
        <taxon>Agaricineae</taxon>
        <taxon>Hymenogastraceae</taxon>
        <taxon>Gymnopilus</taxon>
    </lineage>
</organism>
<accession>A0A9P5NYN6</accession>
<reference evidence="2" key="1">
    <citation type="submission" date="2020-11" db="EMBL/GenBank/DDBJ databases">
        <authorList>
            <consortium name="DOE Joint Genome Institute"/>
            <person name="Ahrendt S."/>
            <person name="Riley R."/>
            <person name="Andreopoulos W."/>
            <person name="LaButti K."/>
            <person name="Pangilinan J."/>
            <person name="Ruiz-duenas F.J."/>
            <person name="Barrasa J.M."/>
            <person name="Sanchez-Garcia M."/>
            <person name="Camarero S."/>
            <person name="Miyauchi S."/>
            <person name="Serrano A."/>
            <person name="Linde D."/>
            <person name="Babiker R."/>
            <person name="Drula E."/>
            <person name="Ayuso-Fernandez I."/>
            <person name="Pacheco R."/>
            <person name="Padilla G."/>
            <person name="Ferreira P."/>
            <person name="Barriuso J."/>
            <person name="Kellner H."/>
            <person name="Castanera R."/>
            <person name="Alfaro M."/>
            <person name="Ramirez L."/>
            <person name="Pisabarro A.G."/>
            <person name="Kuo A."/>
            <person name="Tritt A."/>
            <person name="Lipzen A."/>
            <person name="He G."/>
            <person name="Yan M."/>
            <person name="Ng V."/>
            <person name="Cullen D."/>
            <person name="Martin F."/>
            <person name="Rosso M.-N."/>
            <person name="Henrissat B."/>
            <person name="Hibbett D."/>
            <person name="Martinez A.T."/>
            <person name="Grigoriev I.V."/>
        </authorList>
    </citation>
    <scope>NUCLEOTIDE SEQUENCE</scope>
    <source>
        <strain evidence="2">AH 44721</strain>
    </source>
</reference>
<gene>
    <name evidence="2" type="ORF">CPB84DRAFT_1744384</name>
</gene>
<feature type="compositionally biased region" description="Basic and acidic residues" evidence="1">
    <location>
        <begin position="35"/>
        <end position="54"/>
    </location>
</feature>
<keyword evidence="3" id="KW-1185">Reference proteome</keyword>
<feature type="region of interest" description="Disordered" evidence="1">
    <location>
        <begin position="1"/>
        <end position="54"/>
    </location>
</feature>
<dbReference type="EMBL" id="JADNYJ010000012">
    <property type="protein sequence ID" value="KAF8908219.1"/>
    <property type="molecule type" value="Genomic_DNA"/>
</dbReference>
<proteinExistence type="predicted"/>
<feature type="compositionally biased region" description="Basic residues" evidence="1">
    <location>
        <begin position="1"/>
        <end position="10"/>
    </location>
</feature>
<evidence type="ECO:0000313" key="3">
    <source>
        <dbReference type="Proteomes" id="UP000724874"/>
    </source>
</evidence>
<evidence type="ECO:0000256" key="1">
    <source>
        <dbReference type="SAM" id="MobiDB-lite"/>
    </source>
</evidence>